<accession>A0A5B9D7L0</accession>
<proteinExistence type="predicted"/>
<organism evidence="2 3">
    <name type="scientific">Promethearchaeum syntrophicum</name>
    <dbReference type="NCBI Taxonomy" id="2594042"/>
    <lineage>
        <taxon>Archaea</taxon>
        <taxon>Promethearchaeati</taxon>
        <taxon>Promethearchaeota</taxon>
        <taxon>Promethearchaeia</taxon>
        <taxon>Promethearchaeales</taxon>
        <taxon>Promethearchaeaceae</taxon>
        <taxon>Promethearchaeum</taxon>
    </lineage>
</organism>
<dbReference type="GeneID" id="41328825"/>
<keyword evidence="1" id="KW-1133">Transmembrane helix</keyword>
<reference evidence="2 3" key="2">
    <citation type="journal article" date="2024" name="Int. J. Syst. Evol. Microbiol.">
        <title>Promethearchaeum syntrophicum gen. nov., sp. nov., an anaerobic, obligately syntrophic archaeon, the first isolate of the lineage 'Asgard' archaea, and proposal of the new archaeal phylum Promethearchaeota phyl. nov. and kingdom Promethearchaeati regn. nov.</title>
        <authorList>
            <person name="Imachi H."/>
            <person name="Nobu M.K."/>
            <person name="Kato S."/>
            <person name="Takaki Y."/>
            <person name="Miyazaki M."/>
            <person name="Miyata M."/>
            <person name="Ogawara M."/>
            <person name="Saito Y."/>
            <person name="Sakai S."/>
            <person name="Tahara Y.O."/>
            <person name="Takano Y."/>
            <person name="Tasumi E."/>
            <person name="Uematsu K."/>
            <person name="Yoshimura T."/>
            <person name="Itoh T."/>
            <person name="Ohkuma M."/>
            <person name="Takai K."/>
        </authorList>
    </citation>
    <scope>NUCLEOTIDE SEQUENCE [LARGE SCALE GENOMIC DNA]</scope>
    <source>
        <strain evidence="2 3">MK-D1</strain>
    </source>
</reference>
<protein>
    <submittedName>
        <fullName evidence="2">Uncharacterized protein</fullName>
    </submittedName>
</protein>
<reference evidence="2 3" key="1">
    <citation type="journal article" date="2020" name="Nature">
        <title>Isolation of an archaeon at the prokaryote-eukaryote interface.</title>
        <authorList>
            <person name="Imachi H."/>
            <person name="Nobu M.K."/>
            <person name="Nakahara N."/>
            <person name="Morono Y."/>
            <person name="Ogawara M."/>
            <person name="Takaki Y."/>
            <person name="Takano Y."/>
            <person name="Uematsu K."/>
            <person name="Ikuta T."/>
            <person name="Ito M."/>
            <person name="Matsui Y."/>
            <person name="Miyazaki M."/>
            <person name="Murata K."/>
            <person name="Saito Y."/>
            <person name="Sakai S."/>
            <person name="Song C."/>
            <person name="Tasumi E."/>
            <person name="Yamanaka Y."/>
            <person name="Yamaguchi T."/>
            <person name="Kamagata Y."/>
            <person name="Tamaki H."/>
            <person name="Takai K."/>
        </authorList>
    </citation>
    <scope>NUCLEOTIDE SEQUENCE [LARGE SCALE GENOMIC DNA]</scope>
    <source>
        <strain evidence="2 3">MK-D1</strain>
    </source>
</reference>
<dbReference type="AlphaFoldDB" id="A0A5B9D7L0"/>
<evidence type="ECO:0000313" key="2">
    <source>
        <dbReference type="EMBL" id="QEE15003.1"/>
    </source>
</evidence>
<dbReference type="Proteomes" id="UP000321408">
    <property type="component" value="Chromosome"/>
</dbReference>
<keyword evidence="1" id="KW-0472">Membrane</keyword>
<keyword evidence="3" id="KW-1185">Reference proteome</keyword>
<gene>
    <name evidence="2" type="ORF">DSAG12_00826</name>
</gene>
<dbReference type="EMBL" id="CP042905">
    <property type="protein sequence ID" value="QEE15003.1"/>
    <property type="molecule type" value="Genomic_DNA"/>
</dbReference>
<dbReference type="KEGG" id="psyt:DSAG12_00826"/>
<name>A0A5B9D7L0_9ARCH</name>
<sequence>MRYSSRGPILFVGVCVGLFIAYQALKDPIESLIHSVSRVGSTNFLIGLAVILLILIGRR</sequence>
<evidence type="ECO:0000256" key="1">
    <source>
        <dbReference type="SAM" id="Phobius"/>
    </source>
</evidence>
<feature type="transmembrane region" description="Helical" evidence="1">
    <location>
        <begin position="36"/>
        <end position="56"/>
    </location>
</feature>
<evidence type="ECO:0000313" key="3">
    <source>
        <dbReference type="Proteomes" id="UP000321408"/>
    </source>
</evidence>
<keyword evidence="1" id="KW-0812">Transmembrane</keyword>
<dbReference type="RefSeq" id="WP_147661932.1">
    <property type="nucleotide sequence ID" value="NZ_CP042905.2"/>
</dbReference>